<dbReference type="SMART" id="SM00248">
    <property type="entry name" value="ANK"/>
    <property type="match status" value="5"/>
</dbReference>
<dbReference type="KEGG" id="vg:80513393"/>
<dbReference type="InterPro" id="IPR052391">
    <property type="entry name" value="E3_Ligase-Neurotoxin"/>
</dbReference>
<dbReference type="EMBL" id="KU877344">
    <property type="protein sequence ID" value="ANB51031.1"/>
    <property type="molecule type" value="Genomic_DNA"/>
</dbReference>
<dbReference type="PANTHER" id="PTHR24133:SF40">
    <property type="entry name" value="ANKYRIN REPEAT DOMAIN 44"/>
    <property type="match status" value="1"/>
</dbReference>
<dbReference type="InterPro" id="IPR002110">
    <property type="entry name" value="Ankyrin_rpt"/>
</dbReference>
<dbReference type="RefSeq" id="YP_010776782.1">
    <property type="nucleotide sequence ID" value="NC_075034.1"/>
</dbReference>
<dbReference type="Pfam" id="PF12796">
    <property type="entry name" value="Ank_2"/>
    <property type="match status" value="1"/>
</dbReference>
<dbReference type="PANTHER" id="PTHR24133">
    <property type="entry name" value="ANKYRIN DOMAIN-CONTAINING"/>
    <property type="match status" value="1"/>
</dbReference>
<dbReference type="PROSITE" id="PS50088">
    <property type="entry name" value="ANK_REPEAT"/>
    <property type="match status" value="1"/>
</dbReference>
<reference evidence="1 2" key="1">
    <citation type="journal article" date="2016" name="Genome Announc.">
        <title>Complete Genome Sequence of a New Megavirus Family Member Isolated from an Inland Water Lake for the First Time in India.</title>
        <authorList>
            <person name="Chatterjee A."/>
            <person name="Ali F."/>
            <person name="Bange D."/>
            <person name="Kondabagil K."/>
        </authorList>
    </citation>
    <scope>NUCLEOTIDE SEQUENCE [LARGE SCALE GENOMIC DNA]</scope>
    <source>
        <strain evidence="1">1</strain>
    </source>
</reference>
<evidence type="ECO:0000313" key="2">
    <source>
        <dbReference type="Proteomes" id="UP000241365"/>
    </source>
</evidence>
<proteinExistence type="predicted"/>
<sequence>MDTYFNDFVCKILNNNDTHSKITTLETIIEKAIQCNMNEIIKIAIDEKIFIHDKYLVLACTMNAYDIVKLLLDNGADVNYQNSQALYECCSEGYYDICQLLLDHGADITIGRSLVVACKYGNVDIVQLLLSRGFDPYYDNGKAFITSCKNNNGFYVCYKSHNHYYEICQLLLDYGYIINENDPEFIKMIIYCIKIGNNYVLQFILNQGVDLDCLNRYFNNMKYKYEGYNETFNLLIESGIEVKNISKILLDKDLTIMDNQQ</sequence>
<name>A0A160EQT3_9VIRU</name>
<dbReference type="Gene3D" id="1.25.40.20">
    <property type="entry name" value="Ankyrin repeat-containing domain"/>
    <property type="match status" value="1"/>
</dbReference>
<protein>
    <submittedName>
        <fullName evidence="1">Putative ankyrin repeat protein</fullName>
    </submittedName>
</protein>
<keyword evidence="2" id="KW-1185">Reference proteome</keyword>
<dbReference type="InterPro" id="IPR036770">
    <property type="entry name" value="Ankyrin_rpt-contain_sf"/>
</dbReference>
<evidence type="ECO:0000313" key="1">
    <source>
        <dbReference type="EMBL" id="ANB51031.1"/>
    </source>
</evidence>
<dbReference type="GeneID" id="80513393"/>
<dbReference type="Pfam" id="PF00023">
    <property type="entry name" value="Ank"/>
    <property type="match status" value="1"/>
</dbReference>
<dbReference type="SUPFAM" id="SSF48403">
    <property type="entry name" value="Ankyrin repeat"/>
    <property type="match status" value="1"/>
</dbReference>
<dbReference type="Proteomes" id="UP000241365">
    <property type="component" value="Segment"/>
</dbReference>
<organism evidence="1 2">
    <name type="scientific">Powai lake megavirus</name>
    <dbReference type="NCBI Taxonomy" id="1842663"/>
    <lineage>
        <taxon>Viruses</taxon>
        <taxon>Varidnaviria</taxon>
        <taxon>Bamfordvirae</taxon>
        <taxon>Nucleocytoviricota</taxon>
        <taxon>Megaviricetes</taxon>
        <taxon>Imitervirales</taxon>
        <taxon>Mimiviridae</taxon>
        <taxon>Megamimivirinae</taxon>
        <taxon>Megavirus</taxon>
        <taxon>Megavirus powaiense</taxon>
    </lineage>
</organism>
<accession>A0A160EQT3</accession>